<dbReference type="EMBL" id="REGN01008321">
    <property type="protein sequence ID" value="RNA03864.1"/>
    <property type="molecule type" value="Genomic_DNA"/>
</dbReference>
<sequence length="129" mass="15046">MLLIFLLVPVNGFNHRIYQNGLAGLSISQQIVFYKFAIDQISKNQLKILRKFNVVSTKLVVRVLVKKNFSKDEKIIAGISFKLIRFLSTIYSKTSLRRWPTRRSPMVAPCTLHIKNYCKKKKLYNKLTI</sequence>
<reference evidence="1 2" key="1">
    <citation type="journal article" date="2018" name="Sci. Rep.">
        <title>Genomic signatures of local adaptation to the degree of environmental predictability in rotifers.</title>
        <authorList>
            <person name="Franch-Gras L."/>
            <person name="Hahn C."/>
            <person name="Garcia-Roger E.M."/>
            <person name="Carmona M.J."/>
            <person name="Serra M."/>
            <person name="Gomez A."/>
        </authorList>
    </citation>
    <scope>NUCLEOTIDE SEQUENCE [LARGE SCALE GENOMIC DNA]</scope>
    <source>
        <strain evidence="1">HYR1</strain>
    </source>
</reference>
<protein>
    <submittedName>
        <fullName evidence="1">Uncharacterized protein</fullName>
    </submittedName>
</protein>
<keyword evidence="2" id="KW-1185">Reference proteome</keyword>
<evidence type="ECO:0000313" key="1">
    <source>
        <dbReference type="EMBL" id="RNA03864.1"/>
    </source>
</evidence>
<name>A0A3M7PY36_BRAPC</name>
<dbReference type="Proteomes" id="UP000276133">
    <property type="component" value="Unassembled WGS sequence"/>
</dbReference>
<gene>
    <name evidence="1" type="ORF">BpHYR1_046274</name>
</gene>
<evidence type="ECO:0000313" key="2">
    <source>
        <dbReference type="Proteomes" id="UP000276133"/>
    </source>
</evidence>
<accession>A0A3M7PY36</accession>
<organism evidence="1 2">
    <name type="scientific">Brachionus plicatilis</name>
    <name type="common">Marine rotifer</name>
    <name type="synonym">Brachionus muelleri</name>
    <dbReference type="NCBI Taxonomy" id="10195"/>
    <lineage>
        <taxon>Eukaryota</taxon>
        <taxon>Metazoa</taxon>
        <taxon>Spiralia</taxon>
        <taxon>Gnathifera</taxon>
        <taxon>Rotifera</taxon>
        <taxon>Eurotatoria</taxon>
        <taxon>Monogononta</taxon>
        <taxon>Pseudotrocha</taxon>
        <taxon>Ploima</taxon>
        <taxon>Brachionidae</taxon>
        <taxon>Brachionus</taxon>
    </lineage>
</organism>
<proteinExistence type="predicted"/>
<comment type="caution">
    <text evidence="1">The sequence shown here is derived from an EMBL/GenBank/DDBJ whole genome shotgun (WGS) entry which is preliminary data.</text>
</comment>
<dbReference type="AlphaFoldDB" id="A0A3M7PY36"/>